<evidence type="ECO:0000313" key="4">
    <source>
        <dbReference type="EMBL" id="NYI91697.1"/>
    </source>
</evidence>
<dbReference type="PANTHER" id="PTHR16943">
    <property type="entry name" value="2-METHYLCITRATE DEHYDRATASE-RELATED"/>
    <property type="match status" value="1"/>
</dbReference>
<dbReference type="SUPFAM" id="SSF103378">
    <property type="entry name" value="2-methylcitrate dehydratase PrpD"/>
    <property type="match status" value="1"/>
</dbReference>
<dbReference type="GO" id="GO:0016829">
    <property type="term" value="F:lyase activity"/>
    <property type="evidence" value="ECO:0007669"/>
    <property type="project" value="InterPro"/>
</dbReference>
<comment type="caution">
    <text evidence="4">The sequence shown here is derived from an EMBL/GenBank/DDBJ whole genome shotgun (WGS) entry which is preliminary data.</text>
</comment>
<feature type="domain" description="MmgE/PrpD C-terminal" evidence="3">
    <location>
        <begin position="276"/>
        <end position="428"/>
    </location>
</feature>
<dbReference type="Pfam" id="PF19305">
    <property type="entry name" value="MmgE_PrpD_C"/>
    <property type="match status" value="1"/>
</dbReference>
<gene>
    <name evidence="4" type="ORF">HNR02_005020</name>
</gene>
<dbReference type="Gene3D" id="3.30.1330.120">
    <property type="entry name" value="2-methylcitrate dehydratase PrpD"/>
    <property type="match status" value="1"/>
</dbReference>
<feature type="domain" description="MmgE/PrpD N-terminal" evidence="2">
    <location>
        <begin position="12"/>
        <end position="251"/>
    </location>
</feature>
<dbReference type="Gene3D" id="1.10.4100.10">
    <property type="entry name" value="2-methylcitrate dehydratase PrpD"/>
    <property type="match status" value="1"/>
</dbReference>
<proteinExistence type="inferred from homology"/>
<dbReference type="Pfam" id="PF03972">
    <property type="entry name" value="MmgE_PrpD_N"/>
    <property type="match status" value="1"/>
</dbReference>
<dbReference type="RefSeq" id="WP_179775554.1">
    <property type="nucleotide sequence ID" value="NZ_JACCFK010000001.1"/>
</dbReference>
<evidence type="ECO:0000259" key="2">
    <source>
        <dbReference type="Pfam" id="PF03972"/>
    </source>
</evidence>
<dbReference type="EMBL" id="JACCFK010000001">
    <property type="protein sequence ID" value="NYI91697.1"/>
    <property type="molecule type" value="Genomic_DNA"/>
</dbReference>
<dbReference type="Proteomes" id="UP000549616">
    <property type="component" value="Unassembled WGS sequence"/>
</dbReference>
<keyword evidence="5" id="KW-1185">Reference proteome</keyword>
<protein>
    <submittedName>
        <fullName evidence="4">2-methylcitrate dehydratase PrpD</fullName>
    </submittedName>
</protein>
<dbReference type="PANTHER" id="PTHR16943:SF8">
    <property type="entry name" value="2-METHYLCITRATE DEHYDRATASE"/>
    <property type="match status" value="1"/>
</dbReference>
<dbReference type="InterPro" id="IPR045336">
    <property type="entry name" value="MmgE_PrpD_N"/>
</dbReference>
<accession>A0A853BAG3</accession>
<comment type="similarity">
    <text evidence="1">Belongs to the PrpD family.</text>
</comment>
<evidence type="ECO:0000313" key="5">
    <source>
        <dbReference type="Proteomes" id="UP000549616"/>
    </source>
</evidence>
<name>A0A853BAG3_9PSEU</name>
<organism evidence="4 5">
    <name type="scientific">Amycolatopsis endophytica</name>
    <dbReference type="NCBI Taxonomy" id="860233"/>
    <lineage>
        <taxon>Bacteria</taxon>
        <taxon>Bacillati</taxon>
        <taxon>Actinomycetota</taxon>
        <taxon>Actinomycetes</taxon>
        <taxon>Pseudonocardiales</taxon>
        <taxon>Pseudonocardiaceae</taxon>
        <taxon>Amycolatopsis</taxon>
    </lineage>
</organism>
<dbReference type="InterPro" id="IPR036148">
    <property type="entry name" value="MmgE/PrpD_sf"/>
</dbReference>
<dbReference type="InterPro" id="IPR042188">
    <property type="entry name" value="MmgE/PrpD_sf_2"/>
</dbReference>
<dbReference type="AlphaFoldDB" id="A0A853BAG3"/>
<sequence length="468" mass="48288">MTAPAPERLSFRLAETLTSLKPGDLPADVLDAAAVSLVDQVGVALGGAGLGEGCGAFADLARCEGGTPQSTLLGFGGRVPAAAAASVNGALAHALDYEDSVDGLPVHPHAQVVPAALALAEAHDLDGAALLASIAVGCDLTCRLAAATGTELAGHGWYPPPLAGALGATVASAHLLALGPGHTVDALSLVLMQMGAPGEIKYSPRSLVRGIRDGFGANAAVRAVQLAAAGIRGFDAPLEGRAGFFATHVSGQYRPEALLDGLGETFAGPRVSYKPWPSCRGTHSFLEAALDLRDEAVPAGIEAIDLAGAPVNVMLAEPPEAKRAPASAIDAKFSLPFTVATAFVDGRVDLGSFTSLERSEVLELARRVTFTADPAWDVPDRMTSARMTVRLRDGRVLHRRIDVPLGNPSRPLSDDALRAKFAACARHAPQPPPDPAQLAADLRGIAREPSVRAVLGRHLPEETRCPSN</sequence>
<evidence type="ECO:0000259" key="3">
    <source>
        <dbReference type="Pfam" id="PF19305"/>
    </source>
</evidence>
<dbReference type="InterPro" id="IPR045337">
    <property type="entry name" value="MmgE_PrpD_C"/>
</dbReference>
<evidence type="ECO:0000256" key="1">
    <source>
        <dbReference type="ARBA" id="ARBA00006174"/>
    </source>
</evidence>
<dbReference type="InterPro" id="IPR042183">
    <property type="entry name" value="MmgE/PrpD_sf_1"/>
</dbReference>
<reference evidence="4 5" key="1">
    <citation type="submission" date="2020-07" db="EMBL/GenBank/DDBJ databases">
        <title>Sequencing the genomes of 1000 actinobacteria strains.</title>
        <authorList>
            <person name="Klenk H.-P."/>
        </authorList>
    </citation>
    <scope>NUCLEOTIDE SEQUENCE [LARGE SCALE GENOMIC DNA]</scope>
    <source>
        <strain evidence="4 5">DSM 104006</strain>
    </source>
</reference>
<dbReference type="InterPro" id="IPR005656">
    <property type="entry name" value="MmgE_PrpD"/>
</dbReference>